<protein>
    <submittedName>
        <fullName evidence="3">Uncharacterized protein</fullName>
    </submittedName>
</protein>
<evidence type="ECO:0000256" key="2">
    <source>
        <dbReference type="SAM" id="Phobius"/>
    </source>
</evidence>
<feature type="region of interest" description="Disordered" evidence="1">
    <location>
        <begin position="61"/>
        <end position="137"/>
    </location>
</feature>
<organism evidence="3 4">
    <name type="scientific">Streptomyces vinaceus</name>
    <dbReference type="NCBI Taxonomy" id="1960"/>
    <lineage>
        <taxon>Bacteria</taxon>
        <taxon>Bacillati</taxon>
        <taxon>Actinomycetota</taxon>
        <taxon>Actinomycetes</taxon>
        <taxon>Kitasatosporales</taxon>
        <taxon>Streptomycetaceae</taxon>
        <taxon>Streptomyces</taxon>
    </lineage>
</organism>
<evidence type="ECO:0000256" key="1">
    <source>
        <dbReference type="SAM" id="MobiDB-lite"/>
    </source>
</evidence>
<reference evidence="3 4" key="1">
    <citation type="submission" date="2017-09" db="EMBL/GenBank/DDBJ databases">
        <authorList>
            <person name="Lee N."/>
            <person name="Cho B.-K."/>
        </authorList>
    </citation>
    <scope>NUCLEOTIDE SEQUENCE [LARGE SCALE GENOMIC DNA]</scope>
    <source>
        <strain evidence="3 4">ATCC 27476</strain>
    </source>
</reference>
<keyword evidence="2" id="KW-0472">Membrane</keyword>
<accession>A0A5J6JAJ9</accession>
<dbReference type="AlphaFoldDB" id="A0A5J6JAJ9"/>
<feature type="transmembrane region" description="Helical" evidence="2">
    <location>
        <begin position="31"/>
        <end position="52"/>
    </location>
</feature>
<sequence>MPARRVSRGIGRGDLRAPFPHRYLRRMNLRLIGISAGVLIILSLPLAGAIAGPDFTGQDDGKGGGLLSSLGLAGPTDGARTQTPAAGPARQAGPPEGQPQPGREGRPRAQQPGPSEQPRTDSRCGPELSSPQGLEAQTCVLAGEGRTWGRSYYRNTSGRALDAVLTVMGPAGHTVQIRCAVGAGDEPGLCETPREDSTGAPEAYSAVAEFAVPDDEGRLLLRSGSNSPAPADG</sequence>
<evidence type="ECO:0000313" key="4">
    <source>
        <dbReference type="Proteomes" id="UP000325563"/>
    </source>
</evidence>
<evidence type="ECO:0000313" key="3">
    <source>
        <dbReference type="EMBL" id="QEV46641.1"/>
    </source>
</evidence>
<dbReference type="Proteomes" id="UP000325563">
    <property type="component" value="Chromosome"/>
</dbReference>
<proteinExistence type="predicted"/>
<name>A0A5J6JAJ9_STRVI</name>
<keyword evidence="2" id="KW-1133">Transmembrane helix</keyword>
<dbReference type="EMBL" id="CP023692">
    <property type="protein sequence ID" value="QEV46641.1"/>
    <property type="molecule type" value="Genomic_DNA"/>
</dbReference>
<gene>
    <name evidence="3" type="ORF">CP980_17375</name>
</gene>
<feature type="compositionally biased region" description="Low complexity" evidence="1">
    <location>
        <begin position="84"/>
        <end position="114"/>
    </location>
</feature>
<keyword evidence="4" id="KW-1185">Reference proteome</keyword>
<keyword evidence="2" id="KW-0812">Transmembrane</keyword>
<dbReference type="KEGG" id="svn:CP980_17375"/>